<sequence>MMRLSVAAPRAKLFNFRAASRHLAGARLASTSSATRTINTRAQVYLAAGLVVGMSLGFMLNEHLFAGTQSKAGPRWLLTEKAPRTRRQYADTRTMLAAVDEIRTSLGEDAVSVDASDIEEHSFSEWSTSNSDTRPVAVVRPQSTDDVSIIARICTKYKVPMTPYGAGSSVEGNFSSPFSGVCLDFSEMNKIIAFHPKDMDVVVQPGVNWVTLNNDIKTSGLFLPLDPSPTAFIGGMVSTNCSGTNATRYGAMKDYVMSLTVVLADGSVVKTRRRPRKTSAGYNLNGLFTGSEGTLGIITEVTLKLVTVPASYGVALATFDNLRNAASAAAEMIRSGTPVAALELMDQTQMQIVNKNGGAGGRMWSELPTLFIKFSGTEATVKDNTQAVQTIAKSFACKAFESASNEEQMDALWSARRQAYWASLAVRDEGTQVWSTDVAVPLSRLADLIEICQTRASKLGLFNSIIGHVGDGNFHQIMMYNPDIPEQKHAVTSCVNRMVEDAIAMGGTVSGEHGIGLGKKHCLTQELDRPTLGVMKALKDTLDPHWLLNPGKVFDDE</sequence>
<evidence type="ECO:0000256" key="4">
    <source>
        <dbReference type="ARBA" id="ARBA00022827"/>
    </source>
</evidence>
<evidence type="ECO:0000313" key="10">
    <source>
        <dbReference type="EMBL" id="KAG6288139.1"/>
    </source>
</evidence>
<dbReference type="GO" id="GO:0005739">
    <property type="term" value="C:mitochondrion"/>
    <property type="evidence" value="ECO:0007669"/>
    <property type="project" value="TreeGrafter"/>
</dbReference>
<feature type="transmembrane region" description="Helical" evidence="8">
    <location>
        <begin position="42"/>
        <end position="60"/>
    </location>
</feature>
<dbReference type="InterPro" id="IPR016164">
    <property type="entry name" value="FAD-linked_Oxase-like_C"/>
</dbReference>
<dbReference type="PROSITE" id="PS51387">
    <property type="entry name" value="FAD_PCMH"/>
    <property type="match status" value="1"/>
</dbReference>
<dbReference type="EMBL" id="SRRH01000495">
    <property type="protein sequence ID" value="KAG6288139.1"/>
    <property type="molecule type" value="Genomic_DNA"/>
</dbReference>
<proteinExistence type="inferred from homology"/>
<evidence type="ECO:0000256" key="8">
    <source>
        <dbReference type="SAM" id="Phobius"/>
    </source>
</evidence>
<feature type="domain" description="FAD-binding PCMH-type" evidence="9">
    <location>
        <begin position="131"/>
        <end position="308"/>
    </location>
</feature>
<dbReference type="InterPro" id="IPR016171">
    <property type="entry name" value="Vanillyl_alc_oxidase_C-sub2"/>
</dbReference>
<comment type="catalytic activity">
    <reaction evidence="7">
        <text>(R)-lactate + 2 Fe(III)-[cytochrome c] = 2 Fe(II)-[cytochrome c] + pyruvate + 2 H(+)</text>
        <dbReference type="Rhea" id="RHEA:13521"/>
        <dbReference type="Rhea" id="RHEA-COMP:10350"/>
        <dbReference type="Rhea" id="RHEA-COMP:14399"/>
        <dbReference type="ChEBI" id="CHEBI:15361"/>
        <dbReference type="ChEBI" id="CHEBI:15378"/>
        <dbReference type="ChEBI" id="CHEBI:16004"/>
        <dbReference type="ChEBI" id="CHEBI:29033"/>
        <dbReference type="ChEBI" id="CHEBI:29034"/>
        <dbReference type="EC" id="1.1.2.4"/>
    </reaction>
</comment>
<gene>
    <name evidence="10" type="ORF">E4U09_005732</name>
</gene>
<reference evidence="10 11" key="1">
    <citation type="journal article" date="2020" name="bioRxiv">
        <title>Whole genome comparisons of ergot fungi reveals the divergence and evolution of species within the genus Claviceps are the result of varying mechanisms driving genome evolution and host range expansion.</title>
        <authorList>
            <person name="Wyka S.A."/>
            <person name="Mondo S.J."/>
            <person name="Liu M."/>
            <person name="Dettman J."/>
            <person name="Nalam V."/>
            <person name="Broders K.D."/>
        </authorList>
    </citation>
    <scope>NUCLEOTIDE SEQUENCE [LARGE SCALE GENOMIC DNA]</scope>
    <source>
        <strain evidence="10 11">Clav52</strain>
    </source>
</reference>
<evidence type="ECO:0000313" key="11">
    <source>
        <dbReference type="Proteomes" id="UP000707071"/>
    </source>
</evidence>
<dbReference type="InterPro" id="IPR016166">
    <property type="entry name" value="FAD-bd_PCMH"/>
</dbReference>
<dbReference type="InterPro" id="IPR004113">
    <property type="entry name" value="FAD-bd_oxidored_4_C"/>
</dbReference>
<dbReference type="Gene3D" id="3.30.70.2740">
    <property type="match status" value="1"/>
</dbReference>
<name>A0A9P7QBQ9_9HYPO</name>
<comment type="cofactor">
    <cofactor evidence="1">
        <name>FAD</name>
        <dbReference type="ChEBI" id="CHEBI:57692"/>
    </cofactor>
</comment>
<evidence type="ECO:0000256" key="1">
    <source>
        <dbReference type="ARBA" id="ARBA00001974"/>
    </source>
</evidence>
<accession>A0A9P7QBQ9</accession>
<evidence type="ECO:0000259" key="9">
    <source>
        <dbReference type="PROSITE" id="PS51387"/>
    </source>
</evidence>
<dbReference type="PANTHER" id="PTHR11748:SF83">
    <property type="entry name" value="DEHYDROGENASE (CYTOCHROME), PUTATIVE (AFU_ORTHOLOGUE AFUA_1G17520)-RELATED"/>
    <property type="match status" value="1"/>
</dbReference>
<dbReference type="FunFam" id="1.10.45.10:FF:000001">
    <property type="entry name" value="D-lactate dehydrogenase mitochondrial"/>
    <property type="match status" value="1"/>
</dbReference>
<keyword evidence="11" id="KW-1185">Reference proteome</keyword>
<dbReference type="InterPro" id="IPR036318">
    <property type="entry name" value="FAD-bd_PCMH-like_sf"/>
</dbReference>
<dbReference type="AlphaFoldDB" id="A0A9P7QBQ9"/>
<dbReference type="Gene3D" id="3.30.465.10">
    <property type="match status" value="1"/>
</dbReference>
<dbReference type="Proteomes" id="UP000707071">
    <property type="component" value="Unassembled WGS sequence"/>
</dbReference>
<keyword evidence="8" id="KW-0472">Membrane</keyword>
<evidence type="ECO:0000256" key="2">
    <source>
        <dbReference type="ARBA" id="ARBA00008000"/>
    </source>
</evidence>
<evidence type="ECO:0000256" key="7">
    <source>
        <dbReference type="ARBA" id="ARBA00051436"/>
    </source>
</evidence>
<dbReference type="GO" id="GO:0004458">
    <property type="term" value="F:D-lactate dehydrogenase (cytochrome) activity"/>
    <property type="evidence" value="ECO:0007669"/>
    <property type="project" value="UniProtKB-EC"/>
</dbReference>
<dbReference type="GO" id="GO:1903457">
    <property type="term" value="P:lactate catabolic process"/>
    <property type="evidence" value="ECO:0007669"/>
    <property type="project" value="TreeGrafter"/>
</dbReference>
<dbReference type="GO" id="GO:0071949">
    <property type="term" value="F:FAD binding"/>
    <property type="evidence" value="ECO:0007669"/>
    <property type="project" value="InterPro"/>
</dbReference>
<keyword evidence="8" id="KW-1133">Transmembrane helix</keyword>
<dbReference type="Pfam" id="PF02913">
    <property type="entry name" value="FAD-oxidase_C"/>
    <property type="match status" value="1"/>
</dbReference>
<dbReference type="GO" id="GO:0008720">
    <property type="term" value="F:D-lactate dehydrogenase (NAD+) activity"/>
    <property type="evidence" value="ECO:0007669"/>
    <property type="project" value="TreeGrafter"/>
</dbReference>
<dbReference type="Gene3D" id="1.10.45.10">
    <property type="entry name" value="Vanillyl-alcohol Oxidase, Chain A, domain 4"/>
    <property type="match status" value="1"/>
</dbReference>
<comment type="similarity">
    <text evidence="2">Belongs to the FAD-binding oxidoreductase/transferase type 4 family.</text>
</comment>
<evidence type="ECO:0000256" key="5">
    <source>
        <dbReference type="ARBA" id="ARBA00023002"/>
    </source>
</evidence>
<dbReference type="Pfam" id="PF01565">
    <property type="entry name" value="FAD_binding_4"/>
    <property type="match status" value="1"/>
</dbReference>
<keyword evidence="3" id="KW-0285">Flavoprotein</keyword>
<keyword evidence="5" id="KW-0560">Oxidoreductase</keyword>
<evidence type="ECO:0000256" key="3">
    <source>
        <dbReference type="ARBA" id="ARBA00022630"/>
    </source>
</evidence>
<dbReference type="FunFam" id="3.30.465.10:FF:000014">
    <property type="entry name" value="D-lactate dehydrogenase (Cytochrome), putative"/>
    <property type="match status" value="1"/>
</dbReference>
<dbReference type="FunFam" id="3.30.70.2740:FF:000001">
    <property type="entry name" value="D-lactate dehydrogenase mitochondrial"/>
    <property type="match status" value="1"/>
</dbReference>
<dbReference type="InterPro" id="IPR006094">
    <property type="entry name" value="Oxid_FAD_bind_N"/>
</dbReference>
<protein>
    <recommendedName>
        <fullName evidence="6">D-lactate dehydrogenase (cytochrome)</fullName>
        <ecNumber evidence="6">1.1.2.4</ecNumber>
    </recommendedName>
</protein>
<dbReference type="EC" id="1.1.2.4" evidence="6"/>
<comment type="caution">
    <text evidence="10">The sequence shown here is derived from an EMBL/GenBank/DDBJ whole genome shotgun (WGS) entry which is preliminary data.</text>
</comment>
<organism evidence="10 11">
    <name type="scientific">Claviceps aff. purpurea</name>
    <dbReference type="NCBI Taxonomy" id="1967640"/>
    <lineage>
        <taxon>Eukaryota</taxon>
        <taxon>Fungi</taxon>
        <taxon>Dikarya</taxon>
        <taxon>Ascomycota</taxon>
        <taxon>Pezizomycotina</taxon>
        <taxon>Sordariomycetes</taxon>
        <taxon>Hypocreomycetidae</taxon>
        <taxon>Hypocreales</taxon>
        <taxon>Clavicipitaceae</taxon>
        <taxon>Claviceps</taxon>
    </lineage>
</organism>
<dbReference type="PANTHER" id="PTHR11748">
    <property type="entry name" value="D-LACTATE DEHYDROGENASE"/>
    <property type="match status" value="1"/>
</dbReference>
<keyword evidence="4" id="KW-0274">FAD</keyword>
<dbReference type="SUPFAM" id="SSF55103">
    <property type="entry name" value="FAD-linked oxidases, C-terminal domain"/>
    <property type="match status" value="1"/>
</dbReference>
<dbReference type="SUPFAM" id="SSF56176">
    <property type="entry name" value="FAD-binding/transporter-associated domain-like"/>
    <property type="match status" value="1"/>
</dbReference>
<keyword evidence="8" id="KW-0812">Transmembrane</keyword>
<dbReference type="InterPro" id="IPR016169">
    <property type="entry name" value="FAD-bd_PCMH_sub2"/>
</dbReference>
<evidence type="ECO:0000256" key="6">
    <source>
        <dbReference type="ARBA" id="ARBA00038897"/>
    </source>
</evidence>